<feature type="domain" description="OmpR/PhoB-type" evidence="4">
    <location>
        <begin position="10"/>
        <end position="108"/>
    </location>
</feature>
<dbReference type="InterPro" id="IPR016032">
    <property type="entry name" value="Sig_transdc_resp-reg_C-effctor"/>
</dbReference>
<gene>
    <name evidence="5" type="ORF">C1E23_07010</name>
</gene>
<dbReference type="Gene3D" id="2.120.10.30">
    <property type="entry name" value="TolB, C-terminal domain"/>
    <property type="match status" value="1"/>
</dbReference>
<comment type="caution">
    <text evidence="5">The sequence shown here is derived from an EMBL/GenBank/DDBJ whole genome shotgun (WGS) entry which is preliminary data.</text>
</comment>
<dbReference type="GO" id="GO:0006355">
    <property type="term" value="P:regulation of DNA-templated transcription"/>
    <property type="evidence" value="ECO:0007669"/>
    <property type="project" value="InterPro"/>
</dbReference>
<accession>A0A4Q7IPR5</accession>
<keyword evidence="3" id="KW-0812">Transmembrane</keyword>
<feature type="DNA-binding region" description="OmpR/PhoB-type" evidence="2">
    <location>
        <begin position="10"/>
        <end position="108"/>
    </location>
</feature>
<evidence type="ECO:0000256" key="1">
    <source>
        <dbReference type="ARBA" id="ARBA00023125"/>
    </source>
</evidence>
<dbReference type="SUPFAM" id="SSF50969">
    <property type="entry name" value="YVTN repeat-like/Quinoprotein amine dehydrogenase"/>
    <property type="match status" value="1"/>
</dbReference>
<dbReference type="EMBL" id="PPSX01000021">
    <property type="protein sequence ID" value="RZQ53822.1"/>
    <property type="molecule type" value="Genomic_DNA"/>
</dbReference>
<keyword evidence="1 2" id="KW-0238">DNA-binding</keyword>
<keyword evidence="3" id="KW-1133">Transmembrane helix</keyword>
<evidence type="ECO:0000259" key="4">
    <source>
        <dbReference type="PROSITE" id="PS51755"/>
    </source>
</evidence>
<evidence type="ECO:0000313" key="5">
    <source>
        <dbReference type="EMBL" id="RZQ53822.1"/>
    </source>
</evidence>
<evidence type="ECO:0000256" key="2">
    <source>
        <dbReference type="PROSITE-ProRule" id="PRU01091"/>
    </source>
</evidence>
<dbReference type="SMART" id="SM00862">
    <property type="entry name" value="Trans_reg_C"/>
    <property type="match status" value="1"/>
</dbReference>
<dbReference type="CDD" id="cd00383">
    <property type="entry name" value="trans_reg_C"/>
    <property type="match status" value="1"/>
</dbReference>
<dbReference type="Proteomes" id="UP000291338">
    <property type="component" value="Unassembled WGS sequence"/>
</dbReference>
<sequence>MNEVKFHRQVKFVKFGEWTLDPIKQNISDGEIERELEPLLFRLLCYFILNYEKIITRKDLVDDVWHQHYVDDNAINRAVSELRKVLKSEKQKGVVVKTHYRKGYSFFLTPEIVYHTEEPATQVDVVNNLKDDLPSTPATTNTNHKLLIKLTCFAILCLLCFVLYEYSHKNHNDEDLIVKSSTTESVLSWVRGRYYLLNLSPNKQLAAFSFIPSNSNDYSLVVKNLVSGQERNLGEIGANFMPLGWSVDSGTIYYRVISGDTCQVWQVDADFSSDNNFLFDCELNHNMTGAGIGDNHLIYSKGGYRNRDELSVLTNRDLTSGREFQITSPNLNSYGDRFLLYIPERQLVVFERRQYDTNELYITDPDGGNQAKIYESENRIWELNYDAKTKQLIWLDNVDNVLYEYSLEARQLNKRTYLETNSRFSSFQALNDESLLLLSYPFDRDIYEYTHSSNSLEARIKTQFDEESGVRVKDGYLFLVREGSKRQVYFSETGEDRARTQIPVGKILAIRYNEVTNQLLLQYKDKIELYNYDSLRLIDTLLFNGVVASAEFMGKDEIGYVVIEAHKLKSKVYKYSISQKQKIELPILSSLWFDKLNETTLVSLSSDDKIVFYDINSGKVKSEIDLPLSKYKHSITVSGGDVYHSDGESVFLIKDGVIEKIYTGNRKLLVITNLYESIVGEKIILDTIENTDNQLIKVLLN</sequence>
<dbReference type="Gene3D" id="1.10.10.10">
    <property type="entry name" value="Winged helix-like DNA-binding domain superfamily/Winged helix DNA-binding domain"/>
    <property type="match status" value="1"/>
</dbReference>
<dbReference type="GO" id="GO:0000160">
    <property type="term" value="P:phosphorelay signal transduction system"/>
    <property type="evidence" value="ECO:0007669"/>
    <property type="project" value="InterPro"/>
</dbReference>
<keyword evidence="3" id="KW-0472">Membrane</keyword>
<evidence type="ECO:0000313" key="6">
    <source>
        <dbReference type="Proteomes" id="UP000291338"/>
    </source>
</evidence>
<dbReference type="InterPro" id="IPR011042">
    <property type="entry name" value="6-blade_b-propeller_TolB-like"/>
</dbReference>
<dbReference type="RefSeq" id="WP_130254901.1">
    <property type="nucleotide sequence ID" value="NZ_PPSX01000021.1"/>
</dbReference>
<dbReference type="Pfam" id="PF00486">
    <property type="entry name" value="Trans_reg_C"/>
    <property type="match status" value="1"/>
</dbReference>
<dbReference type="AlphaFoldDB" id="A0A4Q7IPR5"/>
<dbReference type="InterPro" id="IPR036388">
    <property type="entry name" value="WH-like_DNA-bd_sf"/>
</dbReference>
<proteinExistence type="predicted"/>
<dbReference type="SUPFAM" id="SSF46894">
    <property type="entry name" value="C-terminal effector domain of the bipartite response regulators"/>
    <property type="match status" value="1"/>
</dbReference>
<protein>
    <submittedName>
        <fullName evidence="5">Transcriptional regulator</fullName>
    </submittedName>
</protein>
<dbReference type="PROSITE" id="PS51755">
    <property type="entry name" value="OMPR_PHOB"/>
    <property type="match status" value="1"/>
</dbReference>
<reference evidence="5 6" key="1">
    <citation type="submission" date="2018-01" db="EMBL/GenBank/DDBJ databases">
        <title>Co-occurrence of chitin degradation, pigmentation and bioactivity in marine Pseudoalteromonas.</title>
        <authorList>
            <person name="Paulsen S."/>
            <person name="Gram L."/>
            <person name="Machado H."/>
        </authorList>
    </citation>
    <scope>NUCLEOTIDE SEQUENCE [LARGE SCALE GENOMIC DNA]</scope>
    <source>
        <strain evidence="5 6">S3898</strain>
    </source>
</reference>
<feature type="transmembrane region" description="Helical" evidence="3">
    <location>
        <begin position="146"/>
        <end position="164"/>
    </location>
</feature>
<dbReference type="InterPro" id="IPR011044">
    <property type="entry name" value="Quino_amine_DH_bsu"/>
</dbReference>
<organism evidence="5 6">
    <name type="scientific">Pseudoalteromonas phenolica</name>
    <dbReference type="NCBI Taxonomy" id="161398"/>
    <lineage>
        <taxon>Bacteria</taxon>
        <taxon>Pseudomonadati</taxon>
        <taxon>Pseudomonadota</taxon>
        <taxon>Gammaproteobacteria</taxon>
        <taxon>Alteromonadales</taxon>
        <taxon>Pseudoalteromonadaceae</taxon>
        <taxon>Pseudoalteromonas</taxon>
    </lineage>
</organism>
<dbReference type="GO" id="GO:0003677">
    <property type="term" value="F:DNA binding"/>
    <property type="evidence" value="ECO:0007669"/>
    <property type="project" value="UniProtKB-UniRule"/>
</dbReference>
<evidence type="ECO:0000256" key="3">
    <source>
        <dbReference type="SAM" id="Phobius"/>
    </source>
</evidence>
<name>A0A4Q7IPR5_9GAMM</name>
<dbReference type="InterPro" id="IPR001867">
    <property type="entry name" value="OmpR/PhoB-type_DNA-bd"/>
</dbReference>